<evidence type="ECO:0000256" key="1">
    <source>
        <dbReference type="ARBA" id="ARBA00004829"/>
    </source>
</evidence>
<dbReference type="InterPro" id="IPR014105">
    <property type="entry name" value="Carotenoid/retinoid_OxRdtase"/>
</dbReference>
<dbReference type="RefSeq" id="WP_377183837.1">
    <property type="nucleotide sequence ID" value="NZ_JBHUPD010000001.1"/>
</dbReference>
<dbReference type="Proteomes" id="UP001597557">
    <property type="component" value="Unassembled WGS sequence"/>
</dbReference>
<evidence type="ECO:0000256" key="5">
    <source>
        <dbReference type="RuleBase" id="RU362075"/>
    </source>
</evidence>
<dbReference type="PANTHER" id="PTHR43734">
    <property type="entry name" value="PHYTOENE DESATURASE"/>
    <property type="match status" value="1"/>
</dbReference>
<dbReference type="Pfam" id="PF01593">
    <property type="entry name" value="Amino_oxidase"/>
    <property type="match status" value="1"/>
</dbReference>
<dbReference type="PRINTS" id="PR00419">
    <property type="entry name" value="ADXRDTASE"/>
</dbReference>
<evidence type="ECO:0000313" key="8">
    <source>
        <dbReference type="Proteomes" id="UP001597557"/>
    </source>
</evidence>
<evidence type="ECO:0000256" key="3">
    <source>
        <dbReference type="ARBA" id="ARBA00022746"/>
    </source>
</evidence>
<comment type="pathway">
    <text evidence="1 5">Carotenoid biosynthesis.</text>
</comment>
<dbReference type="Gene3D" id="3.50.50.60">
    <property type="entry name" value="FAD/NAD(P)-binding domain"/>
    <property type="match status" value="2"/>
</dbReference>
<accession>A0ABW5YAM7</accession>
<gene>
    <name evidence="7" type="ORF">ACFS5N_07580</name>
</gene>
<evidence type="ECO:0000256" key="4">
    <source>
        <dbReference type="ARBA" id="ARBA00023002"/>
    </source>
</evidence>
<reference evidence="8" key="1">
    <citation type="journal article" date="2019" name="Int. J. Syst. Evol. Microbiol.">
        <title>The Global Catalogue of Microorganisms (GCM) 10K type strain sequencing project: providing services to taxonomists for standard genome sequencing and annotation.</title>
        <authorList>
            <consortium name="The Broad Institute Genomics Platform"/>
            <consortium name="The Broad Institute Genome Sequencing Center for Infectious Disease"/>
            <person name="Wu L."/>
            <person name="Ma J."/>
        </authorList>
    </citation>
    <scope>NUCLEOTIDE SEQUENCE [LARGE SCALE GENOMIC DNA]</scope>
    <source>
        <strain evidence="8">KCTC 22437</strain>
    </source>
</reference>
<keyword evidence="3 5" id="KW-0125">Carotenoid biosynthesis</keyword>
<evidence type="ECO:0000256" key="2">
    <source>
        <dbReference type="ARBA" id="ARBA00006046"/>
    </source>
</evidence>
<sequence length="496" mass="55192">MMQNEPKNIIVIGAGFAGLSAAAYLAKAGHSVSVIEKNAEIGGRARQIRTDKGYTFDMGPSWYWMPDVFERFFADFGYKASDFYTLTKLDPQYAIVFGKEDIMNIPSDMTGIARLFEGLEKGAADALKSFMSEAAYKYKVGIEKLVYKPGLSLLEFADIDLIRGAFRLQAFTSLSKHVQKNFKHPQLRALMEFPALFLGAIAQDTPALYSLMNYAGLALGTWYPQGGFGQVTAAMKTVAENAGAKFITNESVTGFEINNKRVSKVITNRGSYEAEGVIGAADYHHIDQQLIDAKFRNYDQAYWNKRTMAPSALIFYIGVKRKVQRLIHHNLFFDEAIETHADEIYKNPQWPSKPLFYVCCPSKTDSTVAPAGHENVFILMPLATGIKDSEALREIYFDTIMTRLETYCGEDIRSAIDYRKSYCIADFVADYNSFGGNAYGLANTLRQTAVLKPSIKNKHLQNIFFAGHLTVPGPGVPPAIISGNVAANQLLNYLKN</sequence>
<evidence type="ECO:0000313" key="7">
    <source>
        <dbReference type="EMBL" id="MFD2872320.1"/>
    </source>
</evidence>
<keyword evidence="8" id="KW-1185">Reference proteome</keyword>
<comment type="similarity">
    <text evidence="2 5">Belongs to the carotenoid/retinoid oxidoreductase family.</text>
</comment>
<dbReference type="EMBL" id="JBHUPD010000001">
    <property type="protein sequence ID" value="MFD2872320.1"/>
    <property type="molecule type" value="Genomic_DNA"/>
</dbReference>
<dbReference type="SUPFAM" id="SSF51905">
    <property type="entry name" value="FAD/NAD(P)-binding domain"/>
    <property type="match status" value="1"/>
</dbReference>
<dbReference type="PANTHER" id="PTHR43734:SF1">
    <property type="entry name" value="PHYTOENE DESATURASE"/>
    <property type="match status" value="1"/>
</dbReference>
<keyword evidence="4 5" id="KW-0560">Oxidoreductase</keyword>
<name>A0ABW5YAM7_9SPHI</name>
<dbReference type="NCBIfam" id="TIGR02734">
    <property type="entry name" value="crtI_fam"/>
    <property type="match status" value="1"/>
</dbReference>
<proteinExistence type="inferred from homology"/>
<organism evidence="7 8">
    <name type="scientific">Mucilaginibacter ximonensis</name>
    <dbReference type="NCBI Taxonomy" id="538021"/>
    <lineage>
        <taxon>Bacteria</taxon>
        <taxon>Pseudomonadati</taxon>
        <taxon>Bacteroidota</taxon>
        <taxon>Sphingobacteriia</taxon>
        <taxon>Sphingobacteriales</taxon>
        <taxon>Sphingobacteriaceae</taxon>
        <taxon>Mucilaginibacter</taxon>
    </lineage>
</organism>
<feature type="domain" description="Amine oxidase" evidence="6">
    <location>
        <begin position="16"/>
        <end position="491"/>
    </location>
</feature>
<comment type="caution">
    <text evidence="7">The sequence shown here is derived from an EMBL/GenBank/DDBJ whole genome shotgun (WGS) entry which is preliminary data.</text>
</comment>
<evidence type="ECO:0000259" key="6">
    <source>
        <dbReference type="Pfam" id="PF01593"/>
    </source>
</evidence>
<dbReference type="InterPro" id="IPR036188">
    <property type="entry name" value="FAD/NAD-bd_sf"/>
</dbReference>
<protein>
    <submittedName>
        <fullName evidence="7">Phytoene desaturase family protein</fullName>
    </submittedName>
</protein>
<dbReference type="InterPro" id="IPR002937">
    <property type="entry name" value="Amino_oxidase"/>
</dbReference>